<dbReference type="GeneID" id="64670246"/>
<keyword evidence="2" id="KW-1185">Reference proteome</keyword>
<protein>
    <submittedName>
        <fullName evidence="1">Uncharacterized protein</fullName>
    </submittedName>
</protein>
<dbReference type="AlphaFoldDB" id="A0AAD4DT87"/>
<proteinExistence type="predicted"/>
<sequence>LASMNRLHSDPGLLACPDFMSDPYSVSRLGLVTPTTTEIQAANLLREVWVTTNDALRAQWQQQTLDDERLHLEQQRLADDENNCNQETLRLEEEAAKNDEKKKNRSKHLLIPLRPRPDSADDEIMVSDFALRKIDKGHYIELYYWTNTGVADAHANYRTRDDEGMVPTTGDDSSTVWVSAGLTKPSSKVVPDRNLSTVEFAQAIPRILKTMEEYDWPAQHITMLANFWGSIILHRYWNSTDAIAQRAILIYQEEQRRAWHNAIPLPKGAWDISLLDETALLRTFDRVFRQLRNRDLLDSRRVSSSITHS</sequence>
<gene>
    <name evidence="1" type="ORF">F5891DRAFT_962878</name>
</gene>
<accession>A0AAD4DT87</accession>
<feature type="non-terminal residue" evidence="1">
    <location>
        <position position="1"/>
    </location>
</feature>
<reference evidence="1" key="1">
    <citation type="journal article" date="2020" name="New Phytol.">
        <title>Comparative genomics reveals dynamic genome evolution in host specialist ectomycorrhizal fungi.</title>
        <authorList>
            <person name="Lofgren L.A."/>
            <person name="Nguyen N.H."/>
            <person name="Vilgalys R."/>
            <person name="Ruytinx J."/>
            <person name="Liao H.L."/>
            <person name="Branco S."/>
            <person name="Kuo A."/>
            <person name="LaButti K."/>
            <person name="Lipzen A."/>
            <person name="Andreopoulos W."/>
            <person name="Pangilinan J."/>
            <person name="Riley R."/>
            <person name="Hundley H."/>
            <person name="Na H."/>
            <person name="Barry K."/>
            <person name="Grigoriev I.V."/>
            <person name="Stajich J.E."/>
            <person name="Kennedy P.G."/>
        </authorList>
    </citation>
    <scope>NUCLEOTIDE SEQUENCE</scope>
    <source>
        <strain evidence="1">FC203</strain>
    </source>
</reference>
<dbReference type="Proteomes" id="UP001195769">
    <property type="component" value="Unassembled WGS sequence"/>
</dbReference>
<evidence type="ECO:0000313" key="2">
    <source>
        <dbReference type="Proteomes" id="UP001195769"/>
    </source>
</evidence>
<dbReference type="RefSeq" id="XP_041219104.1">
    <property type="nucleotide sequence ID" value="XM_041375948.1"/>
</dbReference>
<name>A0AAD4DT87_9AGAM</name>
<organism evidence="1 2">
    <name type="scientific">Suillus fuscotomentosus</name>
    <dbReference type="NCBI Taxonomy" id="1912939"/>
    <lineage>
        <taxon>Eukaryota</taxon>
        <taxon>Fungi</taxon>
        <taxon>Dikarya</taxon>
        <taxon>Basidiomycota</taxon>
        <taxon>Agaricomycotina</taxon>
        <taxon>Agaricomycetes</taxon>
        <taxon>Agaricomycetidae</taxon>
        <taxon>Boletales</taxon>
        <taxon>Suillineae</taxon>
        <taxon>Suillaceae</taxon>
        <taxon>Suillus</taxon>
    </lineage>
</organism>
<comment type="caution">
    <text evidence="1">The sequence shown here is derived from an EMBL/GenBank/DDBJ whole genome shotgun (WGS) entry which is preliminary data.</text>
</comment>
<dbReference type="EMBL" id="JABBWK010000097">
    <property type="protein sequence ID" value="KAG1893528.1"/>
    <property type="molecule type" value="Genomic_DNA"/>
</dbReference>
<evidence type="ECO:0000313" key="1">
    <source>
        <dbReference type="EMBL" id="KAG1893528.1"/>
    </source>
</evidence>